<dbReference type="InterPro" id="IPR036388">
    <property type="entry name" value="WH-like_DNA-bd_sf"/>
</dbReference>
<accession>A0ABV8AVU6</accession>
<dbReference type="PANTHER" id="PTHR46577">
    <property type="entry name" value="HTH-TYPE TRANSCRIPTIONAL REGULATORY PROTEIN GABR"/>
    <property type="match status" value="1"/>
</dbReference>
<protein>
    <submittedName>
        <fullName evidence="8">Aminotransferase class I/II-fold pyridoxal phosphate-dependent enzyme</fullName>
    </submittedName>
</protein>
<evidence type="ECO:0000256" key="3">
    <source>
        <dbReference type="ARBA" id="ARBA00022898"/>
    </source>
</evidence>
<evidence type="ECO:0000256" key="4">
    <source>
        <dbReference type="ARBA" id="ARBA00023015"/>
    </source>
</evidence>
<dbReference type="InterPro" id="IPR015424">
    <property type="entry name" value="PyrdxlP-dep_Trfase"/>
</dbReference>
<keyword evidence="2 8" id="KW-0808">Transferase</keyword>
<evidence type="ECO:0000259" key="7">
    <source>
        <dbReference type="PROSITE" id="PS50949"/>
    </source>
</evidence>
<evidence type="ECO:0000256" key="6">
    <source>
        <dbReference type="ARBA" id="ARBA00023163"/>
    </source>
</evidence>
<dbReference type="InterPro" id="IPR000524">
    <property type="entry name" value="Tscrpt_reg_HTH_GntR"/>
</dbReference>
<dbReference type="PROSITE" id="PS50949">
    <property type="entry name" value="HTH_GNTR"/>
    <property type="match status" value="1"/>
</dbReference>
<name>A0ABV8AVU6_9BACI</name>
<dbReference type="SMART" id="SM00345">
    <property type="entry name" value="HTH_GNTR"/>
    <property type="match status" value="1"/>
</dbReference>
<evidence type="ECO:0000256" key="5">
    <source>
        <dbReference type="ARBA" id="ARBA00023125"/>
    </source>
</evidence>
<organism evidence="8 9">
    <name type="scientific">Bacillus songklensis</name>
    <dbReference type="NCBI Taxonomy" id="1069116"/>
    <lineage>
        <taxon>Bacteria</taxon>
        <taxon>Bacillati</taxon>
        <taxon>Bacillota</taxon>
        <taxon>Bacilli</taxon>
        <taxon>Bacillales</taxon>
        <taxon>Bacillaceae</taxon>
        <taxon>Bacillus</taxon>
    </lineage>
</organism>
<evidence type="ECO:0000313" key="9">
    <source>
        <dbReference type="Proteomes" id="UP001595752"/>
    </source>
</evidence>
<keyword evidence="9" id="KW-1185">Reference proteome</keyword>
<dbReference type="InterPro" id="IPR051446">
    <property type="entry name" value="HTH_trans_reg/aminotransferase"/>
</dbReference>
<gene>
    <name evidence="8" type="ORF">ACFOU2_00735</name>
</gene>
<evidence type="ECO:0000256" key="1">
    <source>
        <dbReference type="ARBA" id="ARBA00001933"/>
    </source>
</evidence>
<dbReference type="CDD" id="cd07377">
    <property type="entry name" value="WHTH_GntR"/>
    <property type="match status" value="1"/>
</dbReference>
<evidence type="ECO:0000256" key="2">
    <source>
        <dbReference type="ARBA" id="ARBA00022576"/>
    </source>
</evidence>
<evidence type="ECO:0000313" key="8">
    <source>
        <dbReference type="EMBL" id="MFC3882123.1"/>
    </source>
</evidence>
<dbReference type="Proteomes" id="UP001595752">
    <property type="component" value="Unassembled WGS sequence"/>
</dbReference>
<dbReference type="RefSeq" id="WP_377911308.1">
    <property type="nucleotide sequence ID" value="NZ_JBHRZT010000007.1"/>
</dbReference>
<dbReference type="PRINTS" id="PR00035">
    <property type="entry name" value="HTHGNTR"/>
</dbReference>
<dbReference type="GO" id="GO:0008483">
    <property type="term" value="F:transaminase activity"/>
    <property type="evidence" value="ECO:0007669"/>
    <property type="project" value="UniProtKB-KW"/>
</dbReference>
<comment type="cofactor">
    <cofactor evidence="1">
        <name>pyridoxal 5'-phosphate</name>
        <dbReference type="ChEBI" id="CHEBI:597326"/>
    </cofactor>
</comment>
<keyword evidence="3" id="KW-0663">Pyridoxal phosphate</keyword>
<keyword evidence="6" id="KW-0804">Transcription</keyword>
<keyword evidence="5" id="KW-0238">DNA-binding</keyword>
<comment type="caution">
    <text evidence="8">The sequence shown here is derived from an EMBL/GenBank/DDBJ whole genome shotgun (WGS) entry which is preliminary data.</text>
</comment>
<sequence>MYTEWRPDRTAEKLLYIQIKQYIQSKIENGEWTVGMKIPTQRQLAEMFQVNRSTVISALEELIADGLIEGRSGKGTRVINNSWSLSQMAATQWLESGRYGSYLEWIRKELRSRRKAAIQALDANFSEIAEWTIPSGGFYIWVRIIPSISMQKLFETAKQEGILINPGSVYDPFSNQFIRLSYWYAKEEELEEGICKLSKIIKRLKK</sequence>
<dbReference type="PANTHER" id="PTHR46577:SF1">
    <property type="entry name" value="HTH-TYPE TRANSCRIPTIONAL REGULATORY PROTEIN GABR"/>
    <property type="match status" value="1"/>
</dbReference>
<keyword evidence="2 8" id="KW-0032">Aminotransferase</keyword>
<reference evidence="9" key="1">
    <citation type="journal article" date="2019" name="Int. J. Syst. Evol. Microbiol.">
        <title>The Global Catalogue of Microorganisms (GCM) 10K type strain sequencing project: providing services to taxonomists for standard genome sequencing and annotation.</title>
        <authorList>
            <consortium name="The Broad Institute Genomics Platform"/>
            <consortium name="The Broad Institute Genome Sequencing Center for Infectious Disease"/>
            <person name="Wu L."/>
            <person name="Ma J."/>
        </authorList>
    </citation>
    <scope>NUCLEOTIDE SEQUENCE [LARGE SCALE GENOMIC DNA]</scope>
    <source>
        <strain evidence="9">CCUG 61889</strain>
    </source>
</reference>
<dbReference type="Pfam" id="PF00155">
    <property type="entry name" value="Aminotran_1_2"/>
    <property type="match status" value="1"/>
</dbReference>
<proteinExistence type="predicted"/>
<dbReference type="SUPFAM" id="SSF46785">
    <property type="entry name" value="Winged helix' DNA-binding domain"/>
    <property type="match status" value="1"/>
</dbReference>
<dbReference type="InterPro" id="IPR036390">
    <property type="entry name" value="WH_DNA-bd_sf"/>
</dbReference>
<dbReference type="Gene3D" id="3.90.1150.10">
    <property type="entry name" value="Aspartate Aminotransferase, domain 1"/>
    <property type="match status" value="1"/>
</dbReference>
<dbReference type="Gene3D" id="1.10.10.10">
    <property type="entry name" value="Winged helix-like DNA-binding domain superfamily/Winged helix DNA-binding domain"/>
    <property type="match status" value="1"/>
</dbReference>
<keyword evidence="4" id="KW-0805">Transcription regulation</keyword>
<dbReference type="InterPro" id="IPR015422">
    <property type="entry name" value="PyrdxlP-dep_Trfase_small"/>
</dbReference>
<dbReference type="InterPro" id="IPR004839">
    <property type="entry name" value="Aminotransferase_I/II_large"/>
</dbReference>
<dbReference type="SUPFAM" id="SSF53383">
    <property type="entry name" value="PLP-dependent transferases"/>
    <property type="match status" value="1"/>
</dbReference>
<dbReference type="Pfam" id="PF00392">
    <property type="entry name" value="GntR"/>
    <property type="match status" value="1"/>
</dbReference>
<feature type="domain" description="HTH gntR-type" evidence="7">
    <location>
        <begin position="13"/>
        <end position="81"/>
    </location>
</feature>
<dbReference type="EMBL" id="JBHRZT010000007">
    <property type="protein sequence ID" value="MFC3882123.1"/>
    <property type="molecule type" value="Genomic_DNA"/>
</dbReference>